<evidence type="ECO:0000313" key="1">
    <source>
        <dbReference type="EnsemblPlants" id="PGSC0003DMT400026722"/>
    </source>
</evidence>
<name>M1ANM8_SOLTU</name>
<dbReference type="Pfam" id="PF03321">
    <property type="entry name" value="GH3"/>
    <property type="match status" value="1"/>
</dbReference>
<reference evidence="2" key="1">
    <citation type="journal article" date="2011" name="Nature">
        <title>Genome sequence and analysis of the tuber crop potato.</title>
        <authorList>
            <consortium name="The Potato Genome Sequencing Consortium"/>
        </authorList>
    </citation>
    <scope>NUCLEOTIDE SEQUENCE [LARGE SCALE GENOMIC DNA]</scope>
    <source>
        <strain evidence="2">cv. DM1-3 516 R44</strain>
    </source>
</reference>
<protein>
    <submittedName>
        <fullName evidence="1">Indole-3-acetic acid-amido synthetase GH3.3</fullName>
    </submittedName>
</protein>
<dbReference type="Proteomes" id="UP000011115">
    <property type="component" value="Unassembled WGS sequence"/>
</dbReference>
<dbReference type="EnsemblPlants" id="PGSC0003DMT400026722">
    <property type="protein sequence ID" value="PGSC0003DMT400026722"/>
    <property type="gene ID" value="PGSC0003DMG400010326"/>
</dbReference>
<dbReference type="Gramene" id="PGSC0003DMT400026722">
    <property type="protein sequence ID" value="PGSC0003DMT400026722"/>
    <property type="gene ID" value="PGSC0003DMG400010326"/>
</dbReference>
<reference evidence="1" key="2">
    <citation type="submission" date="2015-06" db="UniProtKB">
        <authorList>
            <consortium name="EnsemblPlants"/>
        </authorList>
    </citation>
    <scope>IDENTIFICATION</scope>
    <source>
        <strain evidence="1">DM1-3 516 R44</strain>
    </source>
</reference>
<dbReference type="AlphaFoldDB" id="M1ANM8"/>
<accession>M1ANM8</accession>
<dbReference type="PaxDb" id="4113-PGSC0003DMT400026722"/>
<dbReference type="HOGENOM" id="CLU_1333939_0_0_1"/>
<proteinExistence type="predicted"/>
<sequence>MLSPLVVLRTGLHSSLNCQLPIHPDNGDRSPISHPIFEFLTSLGTSAGNSSPKYSNQIMNSRSFIIKECENQNWEGIITRIWPNTKYLDVIVTGLTIPSLGPSQRGGGKKYELVITTYTGDLDGFESDSDEDEIVVDLQPYVDKLRDSDEDEIVVDLQPYVDKLRGECFDNSCSNFILKFLKVGRTKFMLLRSHVGAEIALLSFLA</sequence>
<dbReference type="ExpressionAtlas" id="M1ANM8">
    <property type="expression patterns" value="baseline"/>
</dbReference>
<organism evidence="1 2">
    <name type="scientific">Solanum tuberosum</name>
    <name type="common">Potato</name>
    <dbReference type="NCBI Taxonomy" id="4113"/>
    <lineage>
        <taxon>Eukaryota</taxon>
        <taxon>Viridiplantae</taxon>
        <taxon>Streptophyta</taxon>
        <taxon>Embryophyta</taxon>
        <taxon>Tracheophyta</taxon>
        <taxon>Spermatophyta</taxon>
        <taxon>Magnoliopsida</taxon>
        <taxon>eudicotyledons</taxon>
        <taxon>Gunneridae</taxon>
        <taxon>Pentapetalae</taxon>
        <taxon>asterids</taxon>
        <taxon>lamiids</taxon>
        <taxon>Solanales</taxon>
        <taxon>Solanaceae</taxon>
        <taxon>Solanoideae</taxon>
        <taxon>Solaneae</taxon>
        <taxon>Solanum</taxon>
    </lineage>
</organism>
<evidence type="ECO:0000313" key="2">
    <source>
        <dbReference type="Proteomes" id="UP000011115"/>
    </source>
</evidence>
<keyword evidence="2" id="KW-1185">Reference proteome</keyword>
<dbReference type="InParanoid" id="M1ANM8"/>